<dbReference type="STRING" id="1297742.A176_001416"/>
<dbReference type="OrthoDB" id="5353330at2"/>
<dbReference type="eggNOG" id="COG3279">
    <property type="taxonomic scope" value="Bacteria"/>
</dbReference>
<dbReference type="PANTHER" id="PTHR37299:SF1">
    <property type="entry name" value="STAGE 0 SPORULATION PROTEIN A HOMOLOG"/>
    <property type="match status" value="1"/>
</dbReference>
<dbReference type="PROSITE" id="PS50930">
    <property type="entry name" value="HTH_LYTTR"/>
    <property type="match status" value="1"/>
</dbReference>
<dbReference type="Gene3D" id="3.40.50.2300">
    <property type="match status" value="1"/>
</dbReference>
<keyword evidence="1" id="KW-0597">Phosphoprotein</keyword>
<evidence type="ECO:0000259" key="2">
    <source>
        <dbReference type="PROSITE" id="PS50110"/>
    </source>
</evidence>
<dbReference type="KEGG" id="mym:A176_001416"/>
<dbReference type="InterPro" id="IPR011006">
    <property type="entry name" value="CheY-like_superfamily"/>
</dbReference>
<dbReference type="SMART" id="SM00448">
    <property type="entry name" value="REC"/>
    <property type="match status" value="1"/>
</dbReference>
<dbReference type="Proteomes" id="UP000009026">
    <property type="component" value="Chromosome"/>
</dbReference>
<dbReference type="SMART" id="SM00850">
    <property type="entry name" value="LytTR"/>
    <property type="match status" value="1"/>
</dbReference>
<evidence type="ECO:0000313" key="5">
    <source>
        <dbReference type="Proteomes" id="UP000009026"/>
    </source>
</evidence>
<dbReference type="AlphaFoldDB" id="A0A0H4WP21"/>
<evidence type="ECO:0000313" key="4">
    <source>
        <dbReference type="EMBL" id="AKQ64504.1"/>
    </source>
</evidence>
<name>A0A0H4WP21_9BACT</name>
<dbReference type="Gene3D" id="2.40.50.1020">
    <property type="entry name" value="LytTr DNA-binding domain"/>
    <property type="match status" value="1"/>
</dbReference>
<dbReference type="GO" id="GO:0003677">
    <property type="term" value="F:DNA binding"/>
    <property type="evidence" value="ECO:0007669"/>
    <property type="project" value="InterPro"/>
</dbReference>
<feature type="domain" description="HTH LytTR-type" evidence="3">
    <location>
        <begin position="157"/>
        <end position="262"/>
    </location>
</feature>
<gene>
    <name evidence="4" type="ORF">A176_001416</name>
</gene>
<keyword evidence="5" id="KW-1185">Reference proteome</keyword>
<evidence type="ECO:0000259" key="3">
    <source>
        <dbReference type="PROSITE" id="PS50930"/>
    </source>
</evidence>
<accession>A0A0H4WP21</accession>
<reference evidence="4 5" key="1">
    <citation type="journal article" date="2016" name="PLoS ONE">
        <title>Complete Genome Sequence and Comparative Genomics of a Novel Myxobacterium Myxococcus hansupus.</title>
        <authorList>
            <person name="Sharma G."/>
            <person name="Narwani T."/>
            <person name="Subramanian S."/>
        </authorList>
    </citation>
    <scope>NUCLEOTIDE SEQUENCE [LARGE SCALE GENOMIC DNA]</scope>
    <source>
        <strain evidence="5">mixupus</strain>
    </source>
</reference>
<sequence length="270" mass="30280">MSTEPQSPLPLKVLVADDEPLARQRLRTLLAAEPNVELVAEAENGADTVRQVLARNPDVLLLDVEMPAGDGFEVLRTLPPESLPVVVFVTAWQRYALQAFEAQALDFLLKPYDRERFRAALARAREQVRLMRRSEAVSRQEAMLTGLAMAEAPLRRLPVKVDGRIRIIDCATITHAESEANYVRVHSGGEQHILRETLTRLEERLDPRRFVRVHRSVLVNVDHVRELEPLSQGEYLLILGAEGTAVRTGRSHRARVEAAMGLITEGVSPR</sequence>
<dbReference type="EMBL" id="CP012109">
    <property type="protein sequence ID" value="AKQ64504.1"/>
    <property type="molecule type" value="Genomic_DNA"/>
</dbReference>
<dbReference type="Pfam" id="PF04397">
    <property type="entry name" value="LytTR"/>
    <property type="match status" value="1"/>
</dbReference>
<feature type="domain" description="Response regulatory" evidence="2">
    <location>
        <begin position="12"/>
        <end position="125"/>
    </location>
</feature>
<dbReference type="Pfam" id="PF00072">
    <property type="entry name" value="Response_reg"/>
    <property type="match status" value="1"/>
</dbReference>
<dbReference type="GO" id="GO:0000156">
    <property type="term" value="F:phosphorelay response regulator activity"/>
    <property type="evidence" value="ECO:0007669"/>
    <property type="project" value="InterPro"/>
</dbReference>
<feature type="modified residue" description="4-aspartylphosphate" evidence="1">
    <location>
        <position position="63"/>
    </location>
</feature>
<dbReference type="InterPro" id="IPR046947">
    <property type="entry name" value="LytR-like"/>
</dbReference>
<dbReference type="PATRIC" id="fig|1297742.4.peg.1434"/>
<protein>
    <submittedName>
        <fullName evidence="4">Two-component system response regulator protein</fullName>
    </submittedName>
</protein>
<dbReference type="PANTHER" id="PTHR37299">
    <property type="entry name" value="TRANSCRIPTIONAL REGULATOR-RELATED"/>
    <property type="match status" value="1"/>
</dbReference>
<dbReference type="InterPro" id="IPR001789">
    <property type="entry name" value="Sig_transdc_resp-reg_receiver"/>
</dbReference>
<dbReference type="RefSeq" id="WP_002634278.1">
    <property type="nucleotide sequence ID" value="NZ_CP012109.1"/>
</dbReference>
<organism evidence="4 5">
    <name type="scientific">Pseudomyxococcus hansupus</name>
    <dbReference type="NCBI Taxonomy" id="1297742"/>
    <lineage>
        <taxon>Bacteria</taxon>
        <taxon>Pseudomonadati</taxon>
        <taxon>Myxococcota</taxon>
        <taxon>Myxococcia</taxon>
        <taxon>Myxococcales</taxon>
        <taxon>Cystobacterineae</taxon>
        <taxon>Myxococcaceae</taxon>
        <taxon>Pseudomyxococcus</taxon>
    </lineage>
</organism>
<dbReference type="SUPFAM" id="SSF52172">
    <property type="entry name" value="CheY-like"/>
    <property type="match status" value="1"/>
</dbReference>
<evidence type="ECO:0000256" key="1">
    <source>
        <dbReference type="PROSITE-ProRule" id="PRU00169"/>
    </source>
</evidence>
<dbReference type="PROSITE" id="PS50110">
    <property type="entry name" value="RESPONSE_REGULATORY"/>
    <property type="match status" value="1"/>
</dbReference>
<dbReference type="InterPro" id="IPR007492">
    <property type="entry name" value="LytTR_DNA-bd_dom"/>
</dbReference>
<proteinExistence type="predicted"/>